<feature type="compositionally biased region" description="Basic and acidic residues" evidence="11">
    <location>
        <begin position="257"/>
        <end position="281"/>
    </location>
</feature>
<feature type="compositionally biased region" description="Low complexity" evidence="11">
    <location>
        <begin position="172"/>
        <end position="186"/>
    </location>
</feature>
<dbReference type="Gene3D" id="1.10.418.50">
    <property type="entry name" value="Microtubule-binding protein MIP-T3"/>
    <property type="match status" value="1"/>
</dbReference>
<keyword evidence="4" id="KW-0970">Cilium biogenesis/degradation</keyword>
<reference evidence="15" key="1">
    <citation type="submission" date="2025-08" db="UniProtKB">
        <authorList>
            <consortium name="RefSeq"/>
        </authorList>
    </citation>
    <scope>IDENTIFICATION</scope>
    <source>
        <tissue evidence="15">Silk gland</tissue>
    </source>
</reference>
<feature type="region of interest" description="Disordered" evidence="11">
    <location>
        <begin position="391"/>
        <end position="424"/>
    </location>
</feature>
<evidence type="ECO:0000313" key="14">
    <source>
        <dbReference type="Proteomes" id="UP000504629"/>
    </source>
</evidence>
<dbReference type="CTD" id="41739"/>
<dbReference type="InterPro" id="IPR018799">
    <property type="entry name" value="TRAF3IP1"/>
</dbReference>
<evidence type="ECO:0000256" key="5">
    <source>
        <dbReference type="ARBA" id="ARBA00023054"/>
    </source>
</evidence>
<dbReference type="Pfam" id="PF17749">
    <property type="entry name" value="MIP-T3_C"/>
    <property type="match status" value="1"/>
</dbReference>
<evidence type="ECO:0000256" key="1">
    <source>
        <dbReference type="ARBA" id="ARBA00004120"/>
    </source>
</evidence>
<name>A0A6J2JWW1_BOMMA</name>
<dbReference type="RefSeq" id="XP_028033908.1">
    <property type="nucleotide sequence ID" value="XM_028178107.1"/>
</dbReference>
<keyword evidence="14" id="KW-1185">Reference proteome</keyword>
<dbReference type="InterPro" id="IPR041476">
    <property type="entry name" value="TRAF3IP1_C"/>
</dbReference>
<evidence type="ECO:0000256" key="7">
    <source>
        <dbReference type="ARBA" id="ARBA00023273"/>
    </source>
</evidence>
<keyword evidence="7" id="KW-0966">Cell projection</keyword>
<feature type="compositionally biased region" description="Basic and acidic residues" evidence="11">
    <location>
        <begin position="187"/>
        <end position="216"/>
    </location>
</feature>
<dbReference type="Pfam" id="PF10243">
    <property type="entry name" value="MIP-T3"/>
    <property type="match status" value="1"/>
</dbReference>
<keyword evidence="5 10" id="KW-0175">Coiled coil</keyword>
<dbReference type="PANTHER" id="PTHR31363">
    <property type="entry name" value="TRAF3-INTERACTING PROTEIN 1"/>
    <property type="match status" value="1"/>
</dbReference>
<dbReference type="KEGG" id="bman:114245818"/>
<dbReference type="GO" id="GO:0060271">
    <property type="term" value="P:cilium assembly"/>
    <property type="evidence" value="ECO:0007669"/>
    <property type="project" value="TreeGrafter"/>
</dbReference>
<dbReference type="GO" id="GO:0048731">
    <property type="term" value="P:system development"/>
    <property type="evidence" value="ECO:0007669"/>
    <property type="project" value="UniProtKB-ARBA"/>
</dbReference>
<organism evidence="14 15">
    <name type="scientific">Bombyx mandarina</name>
    <name type="common">Wild silk moth</name>
    <name type="synonym">Wild silkworm</name>
    <dbReference type="NCBI Taxonomy" id="7092"/>
    <lineage>
        <taxon>Eukaryota</taxon>
        <taxon>Metazoa</taxon>
        <taxon>Ecdysozoa</taxon>
        <taxon>Arthropoda</taxon>
        <taxon>Hexapoda</taxon>
        <taxon>Insecta</taxon>
        <taxon>Pterygota</taxon>
        <taxon>Neoptera</taxon>
        <taxon>Endopterygota</taxon>
        <taxon>Lepidoptera</taxon>
        <taxon>Glossata</taxon>
        <taxon>Ditrysia</taxon>
        <taxon>Bombycoidea</taxon>
        <taxon>Bombycidae</taxon>
        <taxon>Bombycinae</taxon>
        <taxon>Bombyx</taxon>
    </lineage>
</organism>
<dbReference type="InterPro" id="IPR042576">
    <property type="entry name" value="TRAF3IP1_N_sf"/>
</dbReference>
<dbReference type="GO" id="GO:0030992">
    <property type="term" value="C:intraciliary transport particle B"/>
    <property type="evidence" value="ECO:0007669"/>
    <property type="project" value="TreeGrafter"/>
</dbReference>
<feature type="domain" description="TRAF3-interacting protein 1 C-terminal" evidence="13">
    <location>
        <begin position="481"/>
        <end position="623"/>
    </location>
</feature>
<dbReference type="GO" id="GO:0048513">
    <property type="term" value="P:animal organ development"/>
    <property type="evidence" value="ECO:0007669"/>
    <property type="project" value="UniProtKB-ARBA"/>
</dbReference>
<protein>
    <recommendedName>
        <fullName evidence="9">TRAF3-interacting protein 1</fullName>
    </recommendedName>
</protein>
<dbReference type="AlphaFoldDB" id="A0A6J2JWW1"/>
<evidence type="ECO:0000259" key="13">
    <source>
        <dbReference type="Pfam" id="PF17749"/>
    </source>
</evidence>
<keyword evidence="3" id="KW-0963">Cytoplasm</keyword>
<evidence type="ECO:0000256" key="11">
    <source>
        <dbReference type="SAM" id="MobiDB-lite"/>
    </source>
</evidence>
<dbReference type="GO" id="GO:0036064">
    <property type="term" value="C:ciliary basal body"/>
    <property type="evidence" value="ECO:0007669"/>
    <property type="project" value="TreeGrafter"/>
</dbReference>
<evidence type="ECO:0000256" key="10">
    <source>
        <dbReference type="SAM" id="Coils"/>
    </source>
</evidence>
<feature type="compositionally biased region" description="Low complexity" evidence="11">
    <location>
        <begin position="282"/>
        <end position="295"/>
    </location>
</feature>
<feature type="domain" description="TRAF3-interacting protein 1 N-terminal" evidence="12">
    <location>
        <begin position="23"/>
        <end position="131"/>
    </location>
</feature>
<dbReference type="FunFam" id="1.10.418.50:FF:000001">
    <property type="entry name" value="TRAF3-interacting protein 1 isoform X1"/>
    <property type="match status" value="1"/>
</dbReference>
<dbReference type="PANTHER" id="PTHR31363:SF0">
    <property type="entry name" value="TRAF3-INTERACTING PROTEIN 1"/>
    <property type="match status" value="1"/>
</dbReference>
<dbReference type="GO" id="GO:0005930">
    <property type="term" value="C:axoneme"/>
    <property type="evidence" value="ECO:0007669"/>
    <property type="project" value="UniProtKB-SubCell"/>
</dbReference>
<evidence type="ECO:0000256" key="4">
    <source>
        <dbReference type="ARBA" id="ARBA00022794"/>
    </source>
</evidence>
<evidence type="ECO:0000256" key="2">
    <source>
        <dbReference type="ARBA" id="ARBA00004430"/>
    </source>
</evidence>
<dbReference type="OrthoDB" id="10258914at2759"/>
<evidence type="ECO:0000256" key="9">
    <source>
        <dbReference type="ARBA" id="ARBA00070492"/>
    </source>
</evidence>
<gene>
    <name evidence="15" type="primary">LOC114245818</name>
</gene>
<evidence type="ECO:0000256" key="8">
    <source>
        <dbReference type="ARBA" id="ARBA00043971"/>
    </source>
</evidence>
<feature type="compositionally biased region" description="Low complexity" evidence="11">
    <location>
        <begin position="402"/>
        <end position="419"/>
    </location>
</feature>
<feature type="compositionally biased region" description="Basic and acidic residues" evidence="11">
    <location>
        <begin position="235"/>
        <end position="248"/>
    </location>
</feature>
<accession>A0A6J2JWW1</accession>
<evidence type="ECO:0000313" key="15">
    <source>
        <dbReference type="RefSeq" id="XP_028033908.1"/>
    </source>
</evidence>
<comment type="subcellular location">
    <subcellularLocation>
        <location evidence="2">Cytoplasm</location>
        <location evidence="2">Cytoskeleton</location>
        <location evidence="2">Cilium axoneme</location>
    </subcellularLocation>
    <subcellularLocation>
        <location evidence="1">Cytoplasm</location>
        <location evidence="1">Cytoskeleton</location>
        <location evidence="1">Cilium basal body</location>
    </subcellularLocation>
</comment>
<evidence type="ECO:0000259" key="12">
    <source>
        <dbReference type="Pfam" id="PF10243"/>
    </source>
</evidence>
<dbReference type="GeneID" id="114245818"/>
<dbReference type="GO" id="GO:0008017">
    <property type="term" value="F:microtubule binding"/>
    <property type="evidence" value="ECO:0007669"/>
    <property type="project" value="InterPro"/>
</dbReference>
<dbReference type="Proteomes" id="UP000504629">
    <property type="component" value="Unplaced"/>
</dbReference>
<sequence>MRTSGVFRIPLGVRDNYIDPQIIKETQTSLGKYVKRPPLSEKLLKKPPFRFLHDIITSVLKTTGFFEGLFEKDELTSENVKDRESKIQFLNKVISVIHYTTGKPINIKPSKIVAGQEAEKTNELLQCLAQALDNNLSSVEAVKKYKENASQNTVLIKETRSKESIPKKNSTKNLISKSSDNLSNLKNEAKEKSSSKKEKVENQPKHENIAKNEPQNKTKQAKGNPKKIVPQGKKKSTESHVQITEKVKTQRALPDPQEIKTQEKIELNEETQWKIDNKTDNSDSNTNDDLNQSSNIETPGAQDQLSTSYAINEQDLNSSSSSQNLMGENVNEISIDTNSKKLHTNEHLSYQDTPTTDNIIKDLNVNKVSQEPLLINTKLKIENDQSETGNNFAVKPAEYSTPSVVQRPASVRPSSSRPGAPRPREKLETIISENENLILGKVNIIAEHVQNDEEEDNSIIIAEQHNSSMTQDISGDLQSLNDHGHLVQQIIDAQRELSKISGKTEIEWESGIQKARETQHQEIEQLKFNIQALSRVANPLGKVLDHLQEDVEVMRQELNQWTNMYEEITKETHKQKLCNEESLIPLRTKLKQLDLEIQEKQDKVNDLKVIIHKNSSRIEKLLATGNVQ</sequence>
<dbReference type="GO" id="GO:0070507">
    <property type="term" value="P:regulation of microtubule cytoskeleton organization"/>
    <property type="evidence" value="ECO:0007669"/>
    <property type="project" value="TreeGrafter"/>
</dbReference>
<feature type="coiled-coil region" evidence="10">
    <location>
        <begin position="544"/>
        <end position="610"/>
    </location>
</feature>
<proteinExistence type="inferred from homology"/>
<keyword evidence="6" id="KW-0206">Cytoskeleton</keyword>
<dbReference type="GO" id="GO:0042073">
    <property type="term" value="P:intraciliary transport"/>
    <property type="evidence" value="ECO:0007669"/>
    <property type="project" value="TreeGrafter"/>
</dbReference>
<evidence type="ECO:0000256" key="6">
    <source>
        <dbReference type="ARBA" id="ARBA00023212"/>
    </source>
</evidence>
<feature type="region of interest" description="Disordered" evidence="11">
    <location>
        <begin position="160"/>
        <end position="304"/>
    </location>
</feature>
<comment type="similarity">
    <text evidence="8">Belongs to the TRAF3IP1 family.</text>
</comment>
<dbReference type="InterPro" id="IPR040468">
    <property type="entry name" value="TRAF3IP1_N"/>
</dbReference>
<evidence type="ECO:0000256" key="3">
    <source>
        <dbReference type="ARBA" id="ARBA00022490"/>
    </source>
</evidence>